<feature type="region of interest" description="Disordered" evidence="10">
    <location>
        <begin position="611"/>
        <end position="633"/>
    </location>
</feature>
<dbReference type="GO" id="GO:1902600">
    <property type="term" value="P:proton transmembrane transport"/>
    <property type="evidence" value="ECO:0007669"/>
    <property type="project" value="TreeGrafter"/>
</dbReference>
<dbReference type="SUPFAM" id="SSF81665">
    <property type="entry name" value="Calcium ATPase, transmembrane domain M"/>
    <property type="match status" value="1"/>
</dbReference>
<dbReference type="Gene3D" id="1.20.1110.10">
    <property type="entry name" value="Calcium-transporting ATPase, transmembrane domain"/>
    <property type="match status" value="1"/>
</dbReference>
<dbReference type="PANTHER" id="PTHR43294:SF21">
    <property type="entry name" value="CATION TRANSPORTING ATPASE"/>
    <property type="match status" value="1"/>
</dbReference>
<dbReference type="InterPro" id="IPR004014">
    <property type="entry name" value="ATPase_P-typ_cation-transptr_N"/>
</dbReference>
<dbReference type="SFLD" id="SFLDG00002">
    <property type="entry name" value="C1.7:_P-type_atpase_like"/>
    <property type="match status" value="1"/>
</dbReference>
<dbReference type="SUPFAM" id="SSF81660">
    <property type="entry name" value="Metal cation-transporting ATPase, ATP-binding domain N"/>
    <property type="match status" value="1"/>
</dbReference>
<dbReference type="SMART" id="SM00831">
    <property type="entry name" value="Cation_ATPase_N"/>
    <property type="match status" value="1"/>
</dbReference>
<dbReference type="InterPro" id="IPR008250">
    <property type="entry name" value="ATPase_P-typ_transduc_dom_A_sf"/>
</dbReference>
<dbReference type="SFLD" id="SFLDS00003">
    <property type="entry name" value="Haloacid_Dehalogenase"/>
    <property type="match status" value="1"/>
</dbReference>
<evidence type="ECO:0000313" key="13">
    <source>
        <dbReference type="EMBL" id="SDG81730.1"/>
    </source>
</evidence>
<dbReference type="InterPro" id="IPR001757">
    <property type="entry name" value="P_typ_ATPase"/>
</dbReference>
<evidence type="ECO:0000256" key="6">
    <source>
        <dbReference type="ARBA" id="ARBA00022840"/>
    </source>
</evidence>
<dbReference type="FunFam" id="3.40.50.1000:FF:000028">
    <property type="entry name" value="Calcium-transporting P-type ATPase, putative"/>
    <property type="match status" value="1"/>
</dbReference>
<feature type="compositionally biased region" description="Basic and acidic residues" evidence="10">
    <location>
        <begin position="28"/>
        <end position="52"/>
    </location>
</feature>
<feature type="transmembrane region" description="Helical" evidence="11">
    <location>
        <begin position="873"/>
        <end position="892"/>
    </location>
</feature>
<keyword evidence="7" id="KW-1278">Translocase</keyword>
<dbReference type="GO" id="GO:0005391">
    <property type="term" value="F:P-type sodium:potassium-exchanging transporter activity"/>
    <property type="evidence" value="ECO:0007669"/>
    <property type="project" value="TreeGrafter"/>
</dbReference>
<dbReference type="NCBIfam" id="TIGR01494">
    <property type="entry name" value="ATPase_P-type"/>
    <property type="match status" value="2"/>
</dbReference>
<keyword evidence="5" id="KW-0547">Nucleotide-binding</keyword>
<feature type="compositionally biased region" description="Basic and acidic residues" evidence="10">
    <location>
        <begin position="428"/>
        <end position="437"/>
    </location>
</feature>
<feature type="region of interest" description="Disordered" evidence="10">
    <location>
        <begin position="1"/>
        <end position="62"/>
    </location>
</feature>
<evidence type="ECO:0000256" key="7">
    <source>
        <dbReference type="ARBA" id="ARBA00022967"/>
    </source>
</evidence>
<dbReference type="SFLD" id="SFLDF00027">
    <property type="entry name" value="p-type_atpase"/>
    <property type="match status" value="1"/>
</dbReference>
<dbReference type="PROSITE" id="PS00154">
    <property type="entry name" value="ATPASE_E1_E2"/>
    <property type="match status" value="1"/>
</dbReference>
<dbReference type="Gene3D" id="3.40.50.1000">
    <property type="entry name" value="HAD superfamily/HAD-like"/>
    <property type="match status" value="1"/>
</dbReference>
<evidence type="ECO:0000256" key="9">
    <source>
        <dbReference type="ARBA" id="ARBA00023136"/>
    </source>
</evidence>
<dbReference type="RefSeq" id="WP_093368095.1">
    <property type="nucleotide sequence ID" value="NZ_FNCW01000008.1"/>
</dbReference>
<dbReference type="InterPro" id="IPR023214">
    <property type="entry name" value="HAD_sf"/>
</dbReference>
<dbReference type="InterPro" id="IPR036412">
    <property type="entry name" value="HAD-like_sf"/>
</dbReference>
<dbReference type="PRINTS" id="PR00120">
    <property type="entry name" value="HATPASE"/>
</dbReference>
<gene>
    <name evidence="13" type="ORF">SAMN04488027_10816</name>
</gene>
<dbReference type="Gene3D" id="3.40.1110.10">
    <property type="entry name" value="Calcium-transporting ATPase, cytoplasmic domain N"/>
    <property type="match status" value="1"/>
</dbReference>
<feature type="transmembrane region" description="Helical" evidence="11">
    <location>
        <begin position="266"/>
        <end position="286"/>
    </location>
</feature>
<dbReference type="InterPro" id="IPR006068">
    <property type="entry name" value="ATPase_P-typ_cation-transptr_C"/>
</dbReference>
<dbReference type="GO" id="GO:0005886">
    <property type="term" value="C:plasma membrane"/>
    <property type="evidence" value="ECO:0007669"/>
    <property type="project" value="UniProtKB-SubCell"/>
</dbReference>
<evidence type="ECO:0000256" key="3">
    <source>
        <dbReference type="ARBA" id="ARBA00022475"/>
    </source>
</evidence>
<dbReference type="GO" id="GO:0005524">
    <property type="term" value="F:ATP binding"/>
    <property type="evidence" value="ECO:0007669"/>
    <property type="project" value="UniProtKB-KW"/>
</dbReference>
<dbReference type="GO" id="GO:0036376">
    <property type="term" value="P:sodium ion export across plasma membrane"/>
    <property type="evidence" value="ECO:0007669"/>
    <property type="project" value="TreeGrafter"/>
</dbReference>
<dbReference type="Pfam" id="PF13246">
    <property type="entry name" value="Cation_ATPase"/>
    <property type="match status" value="1"/>
</dbReference>
<dbReference type="GO" id="GO:0006883">
    <property type="term" value="P:intracellular sodium ion homeostasis"/>
    <property type="evidence" value="ECO:0007669"/>
    <property type="project" value="TreeGrafter"/>
</dbReference>
<evidence type="ECO:0000256" key="2">
    <source>
        <dbReference type="ARBA" id="ARBA00005675"/>
    </source>
</evidence>
<comment type="subcellular location">
    <subcellularLocation>
        <location evidence="1">Cell membrane</location>
        <topology evidence="1">Multi-pass membrane protein</topology>
    </subcellularLocation>
</comment>
<feature type="transmembrane region" description="Helical" evidence="11">
    <location>
        <begin position="292"/>
        <end position="318"/>
    </location>
</feature>
<dbReference type="Pfam" id="PF00689">
    <property type="entry name" value="Cation_ATPase_C"/>
    <property type="match status" value="1"/>
</dbReference>
<keyword evidence="9 11" id="KW-0472">Membrane</keyword>
<feature type="transmembrane region" description="Helical" evidence="11">
    <location>
        <begin position="80"/>
        <end position="96"/>
    </location>
</feature>
<name>A0A1G7XDT0_9FLAO</name>
<keyword evidence="6" id="KW-0067">ATP-binding</keyword>
<dbReference type="InterPro" id="IPR023299">
    <property type="entry name" value="ATPase_P-typ_cyto_dom_N"/>
</dbReference>
<feature type="transmembrane region" description="Helical" evidence="11">
    <location>
        <begin position="102"/>
        <end position="120"/>
    </location>
</feature>
<evidence type="ECO:0000256" key="11">
    <source>
        <dbReference type="SAM" id="Phobius"/>
    </source>
</evidence>
<accession>A0A1G7XDT0</accession>
<dbReference type="Gene3D" id="2.70.150.10">
    <property type="entry name" value="Calcium-transporting ATPase, cytoplasmic transduction domain A"/>
    <property type="match status" value="1"/>
</dbReference>
<evidence type="ECO:0000313" key="14">
    <source>
        <dbReference type="Proteomes" id="UP000199296"/>
    </source>
</evidence>
<feature type="compositionally biased region" description="Polar residues" evidence="10">
    <location>
        <begin position="1"/>
        <end position="11"/>
    </location>
</feature>
<feature type="region of interest" description="Disordered" evidence="10">
    <location>
        <begin position="416"/>
        <end position="439"/>
    </location>
</feature>
<dbReference type="InterPro" id="IPR044492">
    <property type="entry name" value="P_typ_ATPase_HD_dom"/>
</dbReference>
<dbReference type="SUPFAM" id="SSF81653">
    <property type="entry name" value="Calcium ATPase, transduction domain A"/>
    <property type="match status" value="1"/>
</dbReference>
<dbReference type="InterPro" id="IPR059000">
    <property type="entry name" value="ATPase_P-type_domA"/>
</dbReference>
<feature type="transmembrane region" description="Helical" evidence="11">
    <location>
        <begin position="801"/>
        <end position="823"/>
    </location>
</feature>
<organism evidence="13 14">
    <name type="scientific">Psychroflexus sediminis</name>
    <dbReference type="NCBI Taxonomy" id="470826"/>
    <lineage>
        <taxon>Bacteria</taxon>
        <taxon>Pseudomonadati</taxon>
        <taxon>Bacteroidota</taxon>
        <taxon>Flavobacteriia</taxon>
        <taxon>Flavobacteriales</taxon>
        <taxon>Flavobacteriaceae</taxon>
        <taxon>Psychroflexus</taxon>
    </lineage>
</organism>
<dbReference type="InterPro" id="IPR018303">
    <property type="entry name" value="ATPase_P-typ_P_site"/>
</dbReference>
<evidence type="ECO:0000256" key="1">
    <source>
        <dbReference type="ARBA" id="ARBA00004651"/>
    </source>
</evidence>
<protein>
    <submittedName>
        <fullName evidence="13">Ca2+-transporting ATPase</fullName>
    </submittedName>
</protein>
<dbReference type="InterPro" id="IPR023298">
    <property type="entry name" value="ATPase_P-typ_TM_dom_sf"/>
</dbReference>
<evidence type="ECO:0000256" key="10">
    <source>
        <dbReference type="SAM" id="MobiDB-lite"/>
    </source>
</evidence>
<keyword evidence="8 11" id="KW-1133">Transmembrane helix</keyword>
<keyword evidence="14" id="KW-1185">Reference proteome</keyword>
<dbReference type="EMBL" id="FNCW01000008">
    <property type="protein sequence ID" value="SDG81730.1"/>
    <property type="molecule type" value="Genomic_DNA"/>
</dbReference>
<dbReference type="PRINTS" id="PR00119">
    <property type="entry name" value="CATATPASE"/>
</dbReference>
<dbReference type="STRING" id="470826.SAMN04488027_10816"/>
<dbReference type="Pfam" id="PF08282">
    <property type="entry name" value="Hydrolase_3"/>
    <property type="match status" value="1"/>
</dbReference>
<evidence type="ECO:0000256" key="8">
    <source>
        <dbReference type="ARBA" id="ARBA00022989"/>
    </source>
</evidence>
<keyword evidence="3" id="KW-1003">Cell membrane</keyword>
<evidence type="ECO:0000259" key="12">
    <source>
        <dbReference type="SMART" id="SM00831"/>
    </source>
</evidence>
<dbReference type="Pfam" id="PF00690">
    <property type="entry name" value="Cation_ATPase_N"/>
    <property type="match status" value="1"/>
</dbReference>
<dbReference type="GO" id="GO:1990573">
    <property type="term" value="P:potassium ion import across plasma membrane"/>
    <property type="evidence" value="ECO:0007669"/>
    <property type="project" value="TreeGrafter"/>
</dbReference>
<dbReference type="GO" id="GO:0030007">
    <property type="term" value="P:intracellular potassium ion homeostasis"/>
    <property type="evidence" value="ECO:0007669"/>
    <property type="project" value="TreeGrafter"/>
</dbReference>
<dbReference type="SUPFAM" id="SSF56784">
    <property type="entry name" value="HAD-like"/>
    <property type="match status" value="1"/>
</dbReference>
<evidence type="ECO:0000256" key="4">
    <source>
        <dbReference type="ARBA" id="ARBA00022692"/>
    </source>
</evidence>
<dbReference type="GO" id="GO:0016887">
    <property type="term" value="F:ATP hydrolysis activity"/>
    <property type="evidence" value="ECO:0007669"/>
    <property type="project" value="InterPro"/>
</dbReference>
<evidence type="ECO:0000256" key="5">
    <source>
        <dbReference type="ARBA" id="ARBA00022741"/>
    </source>
</evidence>
<sequence length="930" mass="102503">MSSTYNSGNTSQHDKSEETGKTNSYTKGTDEVVEEHSVDPEKGLSEDEVTKSRDKHGKNVLPQKGKTSPLKIFIKQFKDFLILILFIAAGISFYASQAVNGYIILGVILFNAIMGFFQEYRAEKAVESIKSMVKHKITVLRGGEQATISSKKVVVGDIIILNEGESIPADARLLEVKNLRTDESSLTGESEPVEKVADKKLKKDTAIADQKNMVWKGTHIVKGSGKAVVVSVGGDTEIGKIAKSLQEMKTGESNFRKKTARLTKKMAGIAVFTSIIVFCVGYFYRAFEFQEILLVTIATMVSSIPEGLPVVISIVFAIGAKRMAKQNAIIREFTATEVLGSVSTILTDKTGTLTQSILSVKHIFGADEKEYQVEGQGHEIEGEIKNQDKTVDVKEAPEVLKKILFIVNYGTKAKIQNKQEEEEDADEDKNGSDDIKVTGDPTEAALKVLGKKSGIDELEAYSKPEELDDLPFNSRQKFRAKLVQFEDGKKEILVAGAPERVMELSSKVLTGEGVEDLDEDTKEVIQKKNEDWADQALRVIGLAHKEVSKDEIENEDVKDLVWTGIVGLIDPPRPEVNDAIGSCKRAGIRVMMLTGDHAKTAAAIAKKVGITNENENEDSDYPSAVSGSEVNDAQEEDLDGMIRNVSVFARMNPNTKLLIAERLQQQGELIAMTGDGVNDAPALKKADVGIAMGQRGTDVAKDAAQIVLSDDNFSSIVKAIREGRIVFKNVKSTSYFLLTTNFAGTSVLIFGLLLGFPLPLTAVQILWINMVTDGIMDVAKSTEKGHGDMMDRDPIRKDEPILTWEIMPFLLIMAAIMVSMTLYTFSYYESQGTEMARTGAFFVVAMTQVFNAFNMRDLNKSVFDIGLLSNKWINLAFITSIVLQLAVVKIPFLQDVFGFDNIPYLDFFIMVLASSVVLWAGELYKWIKRK</sequence>
<dbReference type="OrthoDB" id="1521937at2"/>
<comment type="similarity">
    <text evidence="2">Belongs to the cation transport ATPase (P-type) (TC 3.A.3) family. Type IIA subfamily.</text>
</comment>
<dbReference type="Pfam" id="PF00122">
    <property type="entry name" value="E1-E2_ATPase"/>
    <property type="match status" value="1"/>
</dbReference>
<dbReference type="AlphaFoldDB" id="A0A1G7XDT0"/>
<dbReference type="Proteomes" id="UP000199296">
    <property type="component" value="Unassembled WGS sequence"/>
</dbReference>
<dbReference type="InterPro" id="IPR050510">
    <property type="entry name" value="Cation_transp_ATPase_P-type"/>
</dbReference>
<reference evidence="13 14" key="1">
    <citation type="submission" date="2016-10" db="EMBL/GenBank/DDBJ databases">
        <authorList>
            <person name="de Groot N.N."/>
        </authorList>
    </citation>
    <scope>NUCLEOTIDE SEQUENCE [LARGE SCALE GENOMIC DNA]</scope>
    <source>
        <strain evidence="13 14">DSM 19803</strain>
    </source>
</reference>
<dbReference type="PANTHER" id="PTHR43294">
    <property type="entry name" value="SODIUM/POTASSIUM-TRANSPORTING ATPASE SUBUNIT ALPHA"/>
    <property type="match status" value="1"/>
</dbReference>
<keyword evidence="4 11" id="KW-0812">Transmembrane</keyword>
<feature type="transmembrane region" description="Helical" evidence="11">
    <location>
        <begin position="904"/>
        <end position="924"/>
    </location>
</feature>
<feature type="domain" description="Cation-transporting P-type ATPase N-terminal" evidence="12">
    <location>
        <begin position="23"/>
        <end position="97"/>
    </location>
</feature>
<proteinExistence type="inferred from homology"/>